<organism evidence="2 3">
    <name type="scientific">Rhamnella rubrinervis</name>
    <dbReference type="NCBI Taxonomy" id="2594499"/>
    <lineage>
        <taxon>Eukaryota</taxon>
        <taxon>Viridiplantae</taxon>
        <taxon>Streptophyta</taxon>
        <taxon>Embryophyta</taxon>
        <taxon>Tracheophyta</taxon>
        <taxon>Spermatophyta</taxon>
        <taxon>Magnoliopsida</taxon>
        <taxon>eudicotyledons</taxon>
        <taxon>Gunneridae</taxon>
        <taxon>Pentapetalae</taxon>
        <taxon>rosids</taxon>
        <taxon>fabids</taxon>
        <taxon>Rosales</taxon>
        <taxon>Rhamnaceae</taxon>
        <taxon>rhamnoid group</taxon>
        <taxon>Rhamneae</taxon>
        <taxon>Rhamnella</taxon>
    </lineage>
</organism>
<reference evidence="2" key="1">
    <citation type="submission" date="2020-03" db="EMBL/GenBank/DDBJ databases">
        <title>A high-quality chromosome-level genome assembly of a woody plant with both climbing and erect habits, Rhamnella rubrinervis.</title>
        <authorList>
            <person name="Lu Z."/>
            <person name="Yang Y."/>
            <person name="Zhu X."/>
            <person name="Sun Y."/>
        </authorList>
    </citation>
    <scope>NUCLEOTIDE SEQUENCE</scope>
    <source>
        <strain evidence="2">BYM</strain>
        <tissue evidence="2">Leaf</tissue>
    </source>
</reference>
<feature type="transmembrane region" description="Helical" evidence="1">
    <location>
        <begin position="93"/>
        <end position="114"/>
    </location>
</feature>
<name>A0A8K0DV62_9ROSA</name>
<accession>A0A8K0DV62</accession>
<protein>
    <submittedName>
        <fullName evidence="2">Uncharacterized protein</fullName>
    </submittedName>
</protein>
<keyword evidence="3" id="KW-1185">Reference proteome</keyword>
<keyword evidence="1" id="KW-0472">Membrane</keyword>
<dbReference type="OrthoDB" id="1704624at2759"/>
<dbReference type="PANTHER" id="PTHR48475:SF2">
    <property type="entry name" value="RIBONUCLEASE H"/>
    <property type="match status" value="1"/>
</dbReference>
<dbReference type="Proteomes" id="UP000796880">
    <property type="component" value="Unassembled WGS sequence"/>
</dbReference>
<keyword evidence="1" id="KW-1133">Transmembrane helix</keyword>
<evidence type="ECO:0000256" key="1">
    <source>
        <dbReference type="SAM" id="Phobius"/>
    </source>
</evidence>
<dbReference type="EMBL" id="VOIH02000010">
    <property type="protein sequence ID" value="KAF3434834.1"/>
    <property type="molecule type" value="Genomic_DNA"/>
</dbReference>
<sequence>MGETPFAMVYGTEVVILAEVAIPTLRVTLTEFENNDELRRRSLDRLEELREMVLLRMAVYQQRIARHYNTKVHLRKFMVHCLKERVPTLGRGLLSLSILFGLVFLVATLVFAWLRGGPISFLGLEPRDHLFSSLEEGIPCGIHYLFEGLNLLLKTFVHHNGIVQHRRFLLPWVIDLNDCLSKGARSSLPLRWRGFFSRDGYGQVLGLNEYHATRGWFRILVRSGSTGFEQEERYLWELALPRLRVQRGRLLGLLFGWPISNRVNDFTDSKRLRNLGLCSLELSLLTLNPTWGTRFCLATWSGSTTLTDKLEDANEGVEGEEEFEYSKVLQMKNVRRAHGASEKRRVESETEGFGARSLLFRITSKQLSVRGKFGFQNLKRHLGEQALGRAGGLLEGNLRLGSYMKRAKQRRSLERSSLT</sequence>
<gene>
    <name evidence="2" type="ORF">FNV43_RR21921</name>
</gene>
<dbReference type="PANTHER" id="PTHR48475">
    <property type="entry name" value="RIBONUCLEASE H"/>
    <property type="match status" value="1"/>
</dbReference>
<proteinExistence type="predicted"/>
<evidence type="ECO:0000313" key="3">
    <source>
        <dbReference type="Proteomes" id="UP000796880"/>
    </source>
</evidence>
<evidence type="ECO:0000313" key="2">
    <source>
        <dbReference type="EMBL" id="KAF3434834.1"/>
    </source>
</evidence>
<keyword evidence="1" id="KW-0812">Transmembrane</keyword>
<comment type="caution">
    <text evidence="2">The sequence shown here is derived from an EMBL/GenBank/DDBJ whole genome shotgun (WGS) entry which is preliminary data.</text>
</comment>
<dbReference type="AlphaFoldDB" id="A0A8K0DV62"/>